<evidence type="ECO:0000256" key="3">
    <source>
        <dbReference type="ARBA" id="ARBA00022692"/>
    </source>
</evidence>
<dbReference type="Proteomes" id="UP000316252">
    <property type="component" value="Unassembled WGS sequence"/>
</dbReference>
<evidence type="ECO:0000256" key="1">
    <source>
        <dbReference type="ARBA" id="ARBA00004141"/>
    </source>
</evidence>
<feature type="transmembrane region" description="Helical" evidence="6">
    <location>
        <begin position="217"/>
        <end position="236"/>
    </location>
</feature>
<keyword evidence="3 6" id="KW-0812">Transmembrane</keyword>
<feature type="transmembrane region" description="Helical" evidence="6">
    <location>
        <begin position="186"/>
        <end position="205"/>
    </location>
</feature>
<feature type="transmembrane region" description="Helical" evidence="6">
    <location>
        <begin position="20"/>
        <end position="47"/>
    </location>
</feature>
<feature type="transmembrane region" description="Helical" evidence="6">
    <location>
        <begin position="85"/>
        <end position="106"/>
    </location>
</feature>
<protein>
    <recommendedName>
        <fullName evidence="6">Probable membrane transporter protein</fullName>
    </recommendedName>
</protein>
<gene>
    <name evidence="7" type="ORF">FJ657_12640</name>
</gene>
<feature type="transmembrane region" description="Helical" evidence="6">
    <location>
        <begin position="113"/>
        <end position="131"/>
    </location>
</feature>
<dbReference type="InterPro" id="IPR051598">
    <property type="entry name" value="TSUP/Inactive_protease-like"/>
</dbReference>
<dbReference type="AlphaFoldDB" id="A0A506XXS3"/>
<dbReference type="InterPro" id="IPR002781">
    <property type="entry name" value="TM_pro_TauE-like"/>
</dbReference>
<proteinExistence type="inferred from homology"/>
<dbReference type="GO" id="GO:0005886">
    <property type="term" value="C:plasma membrane"/>
    <property type="evidence" value="ECO:0007669"/>
    <property type="project" value="UniProtKB-SubCell"/>
</dbReference>
<sequence length="269" mass="26903">MPDTPAPLAPAVSPARHWIGLLAVGLIGGFLSGLFGVGGGIIMVPLLTTIVGFDHRRAAATSLAAIVPTAIAGTASYAAGGQVQLIAATIIGVGGIIGAQIGSRLLRRLPLGWLRWLFVALLVVVAVRTLIEVPSRGGEFAITGPSVVGLIALGLVMGIASGLFGIGGGILVVPVLIAVFGANDLLAKGTSLAAMILTALSGTIANVRAHLVRPAEGLVLGVAAVASSFGGVALAFGLSPIVANVLFALLIAFSAVQIVIAALRDRRSR</sequence>
<dbReference type="Pfam" id="PF01925">
    <property type="entry name" value="TauE"/>
    <property type="match status" value="2"/>
</dbReference>
<organism evidence="7 8">
    <name type="scientific">Schumannella soli</name>
    <dbReference type="NCBI Taxonomy" id="2590779"/>
    <lineage>
        <taxon>Bacteria</taxon>
        <taxon>Bacillati</taxon>
        <taxon>Actinomycetota</taxon>
        <taxon>Actinomycetes</taxon>
        <taxon>Micrococcales</taxon>
        <taxon>Microbacteriaceae</taxon>
        <taxon>Schumannella</taxon>
    </lineage>
</organism>
<keyword evidence="8" id="KW-1185">Reference proteome</keyword>
<evidence type="ECO:0000313" key="7">
    <source>
        <dbReference type="EMBL" id="TPW75056.1"/>
    </source>
</evidence>
<evidence type="ECO:0000256" key="6">
    <source>
        <dbReference type="RuleBase" id="RU363041"/>
    </source>
</evidence>
<dbReference type="OrthoDB" id="3700425at2"/>
<comment type="subcellular location">
    <subcellularLocation>
        <location evidence="6">Cell membrane</location>
        <topology evidence="6">Multi-pass membrane protein</topology>
    </subcellularLocation>
    <subcellularLocation>
        <location evidence="1">Membrane</location>
        <topology evidence="1">Multi-pass membrane protein</topology>
    </subcellularLocation>
</comment>
<feature type="transmembrane region" description="Helical" evidence="6">
    <location>
        <begin position="163"/>
        <end position="180"/>
    </location>
</feature>
<evidence type="ECO:0000256" key="5">
    <source>
        <dbReference type="ARBA" id="ARBA00023136"/>
    </source>
</evidence>
<dbReference type="PANTHER" id="PTHR43701">
    <property type="entry name" value="MEMBRANE TRANSPORTER PROTEIN MJ0441-RELATED"/>
    <property type="match status" value="1"/>
</dbReference>
<dbReference type="EMBL" id="VHQG01000003">
    <property type="protein sequence ID" value="TPW75056.1"/>
    <property type="molecule type" value="Genomic_DNA"/>
</dbReference>
<dbReference type="RefSeq" id="WP_141164085.1">
    <property type="nucleotide sequence ID" value="NZ_VHQG01000003.1"/>
</dbReference>
<evidence type="ECO:0000256" key="4">
    <source>
        <dbReference type="ARBA" id="ARBA00022989"/>
    </source>
</evidence>
<keyword evidence="5 6" id="KW-0472">Membrane</keyword>
<evidence type="ECO:0000256" key="2">
    <source>
        <dbReference type="ARBA" id="ARBA00009142"/>
    </source>
</evidence>
<comment type="caution">
    <text evidence="7">The sequence shown here is derived from an EMBL/GenBank/DDBJ whole genome shotgun (WGS) entry which is preliminary data.</text>
</comment>
<reference evidence="7 8" key="1">
    <citation type="submission" date="2019-06" db="EMBL/GenBank/DDBJ databases">
        <authorList>
            <person name="Li F."/>
        </authorList>
    </citation>
    <scope>NUCLEOTIDE SEQUENCE [LARGE SCALE GENOMIC DNA]</scope>
    <source>
        <strain evidence="7 8">10F1D-1</strain>
    </source>
</reference>
<accession>A0A506XXS3</accession>
<feature type="transmembrane region" description="Helical" evidence="6">
    <location>
        <begin position="242"/>
        <end position="263"/>
    </location>
</feature>
<keyword evidence="6" id="KW-1003">Cell membrane</keyword>
<dbReference type="PANTHER" id="PTHR43701:SF2">
    <property type="entry name" value="MEMBRANE TRANSPORTER PROTEIN YJNA-RELATED"/>
    <property type="match status" value="1"/>
</dbReference>
<evidence type="ECO:0000313" key="8">
    <source>
        <dbReference type="Proteomes" id="UP000316252"/>
    </source>
</evidence>
<comment type="similarity">
    <text evidence="2 6">Belongs to the 4-toluene sulfonate uptake permease (TSUP) (TC 2.A.102) family.</text>
</comment>
<name>A0A506XXS3_9MICO</name>
<keyword evidence="4 6" id="KW-1133">Transmembrane helix</keyword>
<feature type="transmembrane region" description="Helical" evidence="6">
    <location>
        <begin position="59"/>
        <end position="79"/>
    </location>
</feature>